<feature type="compositionally biased region" description="Acidic residues" evidence="17">
    <location>
        <begin position="68"/>
        <end position="84"/>
    </location>
</feature>
<dbReference type="FunFam" id="3.40.50.1820:FF:000003">
    <property type="entry name" value="Dipeptidyl peptidase 4"/>
    <property type="match status" value="1"/>
</dbReference>
<dbReference type="OrthoDB" id="16520at2759"/>
<dbReference type="GO" id="GO:0005774">
    <property type="term" value="C:vacuolar membrane"/>
    <property type="evidence" value="ECO:0007669"/>
    <property type="project" value="UniProtKB-SubCell"/>
</dbReference>
<dbReference type="GO" id="GO:0008236">
    <property type="term" value="F:serine-type peptidase activity"/>
    <property type="evidence" value="ECO:0007669"/>
    <property type="project" value="UniProtKB-KW"/>
</dbReference>
<dbReference type="GO" id="GO:0004177">
    <property type="term" value="F:aminopeptidase activity"/>
    <property type="evidence" value="ECO:0007669"/>
    <property type="project" value="UniProtKB-KW"/>
</dbReference>
<keyword evidence="9" id="KW-0645">Protease</keyword>
<comment type="function">
    <text evidence="2">Type IV dipeptidyl-peptidase which removes N-terminal dipeptides sequentially from polypeptides having unsubstituted N-termini provided that the penultimate residue is proline.</text>
</comment>
<evidence type="ECO:0000256" key="6">
    <source>
        <dbReference type="ARBA" id="ARBA00014118"/>
    </source>
</evidence>
<gene>
    <name evidence="21" type="ORF">CCHL11_02055</name>
</gene>
<comment type="caution">
    <text evidence="21">The sequence shown here is derived from an EMBL/GenBank/DDBJ whole genome shotgun (WGS) entry which is preliminary data.</text>
</comment>
<feature type="domain" description="Dipeptidylpeptidase IV N-terminal" evidence="20">
    <location>
        <begin position="242"/>
        <end position="616"/>
    </location>
</feature>
<feature type="domain" description="Peptidase S9 prolyl oligopeptidase catalytic" evidence="19">
    <location>
        <begin position="700"/>
        <end position="904"/>
    </location>
</feature>
<name>A0A1Q8S711_9PEZI</name>
<evidence type="ECO:0000256" key="18">
    <source>
        <dbReference type="SAM" id="Phobius"/>
    </source>
</evidence>
<dbReference type="Pfam" id="PF00326">
    <property type="entry name" value="Peptidase_S9"/>
    <property type="match status" value="1"/>
</dbReference>
<dbReference type="Gene3D" id="3.40.50.1820">
    <property type="entry name" value="alpha/beta hydrolase"/>
    <property type="match status" value="1"/>
</dbReference>
<feature type="compositionally biased region" description="Polar residues" evidence="17">
    <location>
        <begin position="1"/>
        <end position="13"/>
    </location>
</feature>
<evidence type="ECO:0000256" key="2">
    <source>
        <dbReference type="ARBA" id="ARBA00002218"/>
    </source>
</evidence>
<keyword evidence="14 18" id="KW-1133">Transmembrane helix</keyword>
<evidence type="ECO:0000256" key="1">
    <source>
        <dbReference type="ARBA" id="ARBA00001257"/>
    </source>
</evidence>
<keyword evidence="7 21" id="KW-0031">Aminopeptidase</keyword>
<comment type="catalytic activity">
    <reaction evidence="1">
        <text>Release of an N-terminal dipeptide, Xaa-Yaa-|-Zaa-, from a polypeptide, preferentially when Yaa is Pro, provided Zaa is neither Pro nor hydroxyproline.</text>
        <dbReference type="EC" id="3.4.14.5"/>
    </reaction>
</comment>
<evidence type="ECO:0000256" key="17">
    <source>
        <dbReference type="SAM" id="MobiDB-lite"/>
    </source>
</evidence>
<evidence type="ECO:0000256" key="3">
    <source>
        <dbReference type="ARBA" id="ARBA00004576"/>
    </source>
</evidence>
<keyword evidence="10 18" id="KW-0812">Transmembrane</keyword>
<dbReference type="EMBL" id="MPGH01000011">
    <property type="protein sequence ID" value="OLN97225.1"/>
    <property type="molecule type" value="Genomic_DNA"/>
</dbReference>
<dbReference type="GO" id="GO:0006508">
    <property type="term" value="P:proteolysis"/>
    <property type="evidence" value="ECO:0007669"/>
    <property type="project" value="UniProtKB-KW"/>
</dbReference>
<keyword evidence="13" id="KW-0735">Signal-anchor</keyword>
<protein>
    <recommendedName>
        <fullName evidence="6">Probable dipeptidyl-aminopeptidase B</fullName>
        <ecNumber evidence="5">3.4.14.5</ecNumber>
    </recommendedName>
</protein>
<dbReference type="GO" id="GO:0008239">
    <property type="term" value="F:dipeptidyl-peptidase activity"/>
    <property type="evidence" value="ECO:0007669"/>
    <property type="project" value="UniProtKB-EC"/>
</dbReference>
<feature type="region of interest" description="Disordered" evidence="17">
    <location>
        <begin position="1"/>
        <end position="88"/>
    </location>
</feature>
<evidence type="ECO:0000256" key="11">
    <source>
        <dbReference type="ARBA" id="ARBA00022801"/>
    </source>
</evidence>
<evidence type="ECO:0000259" key="19">
    <source>
        <dbReference type="Pfam" id="PF00326"/>
    </source>
</evidence>
<dbReference type="AlphaFoldDB" id="A0A1Q8S711"/>
<evidence type="ECO:0000256" key="14">
    <source>
        <dbReference type="ARBA" id="ARBA00022989"/>
    </source>
</evidence>
<dbReference type="EC" id="3.4.14.5" evidence="5"/>
<sequence>MDVPTASTAGRQSTSEEPRMSHESSLSSVSTTSLVFDRLHEQNEKNYTSSSNRRRTPSTSRVAYADHPDDDDEGDEYKESDANDLETGPFLASAGVTRRVGMDRGLKKGLLILGAAFVFAWGAALFVFLSSKSYRHGSQVDHDPSATHRGSGKPVTLDQVMSGFWSPYSHSIRWIEGPNGEDGLLLEQGARGKDYLVVEDVRSAKQEARQISADVAQSRTLMKNPWIDYNGRQLTPHGSVPSKDMKKVLVYTDREHNWRHSFTALYWILDVETQTVEPLDPQNADKRVQLATWSPQSNAIVFTRDNNLYLRKLDGDKKVTQITTDGGPEYFYGIPDWVYEEEVFAGNSATWYSQDGKFVAFLRTNETGVPEYPLQYFLSRPSGGAKPPGEETYPEERRIKYPRAGSHNPVVDLLFYDVERGDVFSVDISGGFTDDDRLINMVLWANDKVLIKETNRVSDIMRVVLVDVVARTGKTVNTIDVGKIDGGWFEISHETLFIPADPANGRPEDGYVDTVVHDNGDHLAYFSPMDNPEPVYLTGGNWEVVDSPSAVDLKNNLVYFVSTKESSIQRHVYSVYLNGTDLKPFTDTSFESYYGISFSSGAGFSLLSYQGPKVPWQKVISTPSNPTKYELVIEKNEQLAENAKKYELPILKYGTIKVDDVELNYIERRPPHFSDKKKYPVLFQQYSGPGSQSVNKRFTVDFQSYVASALGYVVVTVDGRGTGYIGRKARVLIREKLGHWEAHDQIAAAKIWSAKKYVDSSRIAIWGWSYGGFNTLKTLEMDAGQTFSYGMAVAPVTDWRFYDSIYTERYMRTPQLNPDGYDQTAISNVTALAGNVRWLMMHGVSDDNVHYQNTLTLLDKLDLEGIENYDVHVFPDSDHGIYFHNANKIVYDKLSNWLINAFNGEWLKISGAKPKAESKEKERRRRSTQVYDV</sequence>
<keyword evidence="15 18" id="KW-0472">Membrane</keyword>
<dbReference type="SUPFAM" id="SSF53474">
    <property type="entry name" value="alpha/beta-Hydrolases"/>
    <property type="match status" value="1"/>
</dbReference>
<evidence type="ECO:0000256" key="5">
    <source>
        <dbReference type="ARBA" id="ARBA00012062"/>
    </source>
</evidence>
<dbReference type="PANTHER" id="PTHR11731">
    <property type="entry name" value="PROTEASE FAMILY S9B,C DIPEPTIDYL-PEPTIDASE IV-RELATED"/>
    <property type="match status" value="1"/>
</dbReference>
<accession>A0A1Q8S711</accession>
<evidence type="ECO:0000259" key="20">
    <source>
        <dbReference type="Pfam" id="PF00930"/>
    </source>
</evidence>
<keyword evidence="11" id="KW-0378">Hydrolase</keyword>
<evidence type="ECO:0000313" key="22">
    <source>
        <dbReference type="Proteomes" id="UP000186583"/>
    </source>
</evidence>
<keyword evidence="12" id="KW-0720">Serine protease</keyword>
<evidence type="ECO:0000256" key="9">
    <source>
        <dbReference type="ARBA" id="ARBA00022670"/>
    </source>
</evidence>
<evidence type="ECO:0000256" key="12">
    <source>
        <dbReference type="ARBA" id="ARBA00022825"/>
    </source>
</evidence>
<evidence type="ECO:0000256" key="7">
    <source>
        <dbReference type="ARBA" id="ARBA00022438"/>
    </source>
</evidence>
<dbReference type="InterPro" id="IPR002469">
    <property type="entry name" value="Peptidase_S9B_N"/>
</dbReference>
<dbReference type="Gene3D" id="2.140.10.30">
    <property type="entry name" value="Dipeptidylpeptidase IV, N-terminal domain"/>
    <property type="match status" value="1"/>
</dbReference>
<comment type="similarity">
    <text evidence="4">Belongs to the peptidase S9B family.</text>
</comment>
<reference evidence="21 22" key="1">
    <citation type="submission" date="2016-11" db="EMBL/GenBank/DDBJ databases">
        <title>Draft Genome Assembly of Colletotrichum chlorophyti a pathogen of herbaceous plants.</title>
        <authorList>
            <person name="Gan P."/>
            <person name="Narusaka M."/>
            <person name="Tsushima A."/>
            <person name="Narusaka Y."/>
            <person name="Takano Y."/>
            <person name="Shirasu K."/>
        </authorList>
    </citation>
    <scope>NUCLEOTIDE SEQUENCE [LARGE SCALE GENOMIC DNA]</scope>
    <source>
        <strain evidence="21 22">NTL11</strain>
    </source>
</reference>
<dbReference type="InterPro" id="IPR001375">
    <property type="entry name" value="Peptidase_S9_cat"/>
</dbReference>
<evidence type="ECO:0000256" key="8">
    <source>
        <dbReference type="ARBA" id="ARBA00022554"/>
    </source>
</evidence>
<evidence type="ECO:0000256" key="10">
    <source>
        <dbReference type="ARBA" id="ARBA00022692"/>
    </source>
</evidence>
<evidence type="ECO:0000256" key="4">
    <source>
        <dbReference type="ARBA" id="ARBA00006150"/>
    </source>
</evidence>
<dbReference type="GO" id="GO:0005886">
    <property type="term" value="C:plasma membrane"/>
    <property type="evidence" value="ECO:0007669"/>
    <property type="project" value="TreeGrafter"/>
</dbReference>
<dbReference type="PANTHER" id="PTHR11731:SF200">
    <property type="entry name" value="DIPEPTIDYL PEPTIDASE 10, ISOFORM B"/>
    <property type="match status" value="1"/>
</dbReference>
<proteinExistence type="inferred from homology"/>
<comment type="subcellular location">
    <subcellularLocation>
        <location evidence="3">Vacuole membrane</location>
        <topology evidence="3">Single-pass type II membrane protein</topology>
    </subcellularLocation>
</comment>
<dbReference type="InterPro" id="IPR050278">
    <property type="entry name" value="Serine_Prot_S9B/DPPIV"/>
</dbReference>
<evidence type="ECO:0000256" key="13">
    <source>
        <dbReference type="ARBA" id="ARBA00022968"/>
    </source>
</evidence>
<keyword evidence="22" id="KW-1185">Reference proteome</keyword>
<dbReference type="InterPro" id="IPR029058">
    <property type="entry name" value="AB_hydrolase_fold"/>
</dbReference>
<evidence type="ECO:0000256" key="15">
    <source>
        <dbReference type="ARBA" id="ARBA00023136"/>
    </source>
</evidence>
<feature type="transmembrane region" description="Helical" evidence="18">
    <location>
        <begin position="109"/>
        <end position="129"/>
    </location>
</feature>
<keyword evidence="8" id="KW-0926">Vacuole</keyword>
<dbReference type="SUPFAM" id="SSF82171">
    <property type="entry name" value="DPP6 N-terminal domain-like"/>
    <property type="match status" value="1"/>
</dbReference>
<dbReference type="Pfam" id="PF00930">
    <property type="entry name" value="DPPIV_N"/>
    <property type="match status" value="1"/>
</dbReference>
<evidence type="ECO:0000313" key="21">
    <source>
        <dbReference type="EMBL" id="OLN97225.1"/>
    </source>
</evidence>
<organism evidence="21 22">
    <name type="scientific">Colletotrichum chlorophyti</name>
    <dbReference type="NCBI Taxonomy" id="708187"/>
    <lineage>
        <taxon>Eukaryota</taxon>
        <taxon>Fungi</taxon>
        <taxon>Dikarya</taxon>
        <taxon>Ascomycota</taxon>
        <taxon>Pezizomycotina</taxon>
        <taxon>Sordariomycetes</taxon>
        <taxon>Hypocreomycetidae</taxon>
        <taxon>Glomerellales</taxon>
        <taxon>Glomerellaceae</taxon>
        <taxon>Colletotrichum</taxon>
    </lineage>
</organism>
<evidence type="ECO:0000256" key="16">
    <source>
        <dbReference type="ARBA" id="ARBA00023180"/>
    </source>
</evidence>
<feature type="region of interest" description="Disordered" evidence="17">
    <location>
        <begin position="914"/>
        <end position="933"/>
    </location>
</feature>
<feature type="compositionally biased region" description="Low complexity" evidence="17">
    <location>
        <begin position="24"/>
        <end position="35"/>
    </location>
</feature>
<dbReference type="Proteomes" id="UP000186583">
    <property type="component" value="Unassembled WGS sequence"/>
</dbReference>
<dbReference type="STRING" id="708187.A0A1Q8S711"/>
<keyword evidence="16" id="KW-0325">Glycoprotein</keyword>